<dbReference type="AlphaFoldDB" id="A0A1B2EEU6"/>
<dbReference type="InterPro" id="IPR004107">
    <property type="entry name" value="Integrase_SAM-like_N"/>
</dbReference>
<keyword evidence="2" id="KW-0229">DNA integration</keyword>
<dbReference type="GO" id="GO:0015074">
    <property type="term" value="P:DNA integration"/>
    <property type="evidence" value="ECO:0007669"/>
    <property type="project" value="UniProtKB-KW"/>
</dbReference>
<name>A0A1B2EEU6_9HYPH</name>
<dbReference type="GO" id="GO:0006310">
    <property type="term" value="P:DNA recombination"/>
    <property type="evidence" value="ECO:0007669"/>
    <property type="project" value="UniProtKB-KW"/>
</dbReference>
<dbReference type="Pfam" id="PF14659">
    <property type="entry name" value="Phage_int_SAM_3"/>
    <property type="match status" value="1"/>
</dbReference>
<dbReference type="EMBL" id="CP016616">
    <property type="protein sequence ID" value="ANY78469.1"/>
    <property type="molecule type" value="Genomic_DNA"/>
</dbReference>
<dbReference type="Gene3D" id="3.30.160.390">
    <property type="entry name" value="Integrase, DNA-binding domain"/>
    <property type="match status" value="1"/>
</dbReference>
<dbReference type="InterPro" id="IPR050808">
    <property type="entry name" value="Phage_Integrase"/>
</dbReference>
<evidence type="ECO:0000256" key="1">
    <source>
        <dbReference type="ARBA" id="ARBA00008857"/>
    </source>
</evidence>
<keyword evidence="3" id="KW-0238">DNA-binding</keyword>
<feature type="domain" description="Tyr recombinase" evidence="5">
    <location>
        <begin position="198"/>
        <end position="373"/>
    </location>
</feature>
<dbReference type="InterPro" id="IPR038488">
    <property type="entry name" value="Integrase_DNA-bd_sf"/>
</dbReference>
<dbReference type="InterPro" id="IPR002104">
    <property type="entry name" value="Integrase_catalytic"/>
</dbReference>
<gene>
    <name evidence="6" type="ORF">BB934_09690</name>
</gene>
<dbReference type="InterPro" id="IPR010998">
    <property type="entry name" value="Integrase_recombinase_N"/>
</dbReference>
<dbReference type="KEGG" id="moc:BB934_09690"/>
<protein>
    <recommendedName>
        <fullName evidence="5">Tyr recombinase domain-containing protein</fullName>
    </recommendedName>
</protein>
<evidence type="ECO:0000259" key="5">
    <source>
        <dbReference type="PROSITE" id="PS51898"/>
    </source>
</evidence>
<dbReference type="Gene3D" id="1.10.150.130">
    <property type="match status" value="1"/>
</dbReference>
<dbReference type="Gene3D" id="1.10.443.10">
    <property type="entry name" value="Intergrase catalytic core"/>
    <property type="match status" value="1"/>
</dbReference>
<evidence type="ECO:0000256" key="2">
    <source>
        <dbReference type="ARBA" id="ARBA00022908"/>
    </source>
</evidence>
<dbReference type="RefSeq" id="WP_099509461.1">
    <property type="nucleotide sequence ID" value="NZ_CP016616.1"/>
</dbReference>
<dbReference type="CDD" id="cd00796">
    <property type="entry name" value="INT_Rci_Hp1_C"/>
    <property type="match status" value="1"/>
</dbReference>
<dbReference type="Pfam" id="PF00589">
    <property type="entry name" value="Phage_integrase"/>
    <property type="match status" value="1"/>
</dbReference>
<dbReference type="InterPro" id="IPR013762">
    <property type="entry name" value="Integrase-like_cat_sf"/>
</dbReference>
<dbReference type="PANTHER" id="PTHR30629">
    <property type="entry name" value="PROPHAGE INTEGRASE"/>
    <property type="match status" value="1"/>
</dbReference>
<dbReference type="OrthoDB" id="7615137at2"/>
<dbReference type="PANTHER" id="PTHR30629:SF2">
    <property type="entry name" value="PROPHAGE INTEGRASE INTS-RELATED"/>
    <property type="match status" value="1"/>
</dbReference>
<proteinExistence type="inferred from homology"/>
<evidence type="ECO:0000256" key="3">
    <source>
        <dbReference type="ARBA" id="ARBA00023125"/>
    </source>
</evidence>
<sequence length="405" mass="44682">MPRITKRLVDGLGPDDVGRIVRDDELTGFAVRLNADGSKTYLVEYRAGRGRGFPTRRLSIGRHGALTPEQARQQAKKTLAQVAHGEDPAGYRVARAKDPTVKDILLTALEQHWKPKRKASTAKAFEEMINRTLIPEFGSTRLPDLTRAQIRAWHSKQTHRPRQANLDLAILRKALNLAIGDDLLTENPARGISSHPERSRDRVPTDKELRAVWKAIDEAPIRLSARLLFKVLPLTGCRRGEWQSAHWSDVDFDAGVLRLRAENAKAGARTVPLPGPVIALLQMAPKHSLWVAPNDSGDGPLTNSNIRDAWAAVLTAAKVKDLHLHDLRHAFATRGAALGANALILRDALGHKTLAMTGRYVSRQADPVRELSERIARSLLTSAGATDERLEERVLPLRNGGASEQ</sequence>
<dbReference type="GO" id="GO:0003677">
    <property type="term" value="F:DNA binding"/>
    <property type="evidence" value="ECO:0007669"/>
    <property type="project" value="UniProtKB-KW"/>
</dbReference>
<dbReference type="SUPFAM" id="SSF56349">
    <property type="entry name" value="DNA breaking-rejoining enzymes"/>
    <property type="match status" value="1"/>
</dbReference>
<dbReference type="PROSITE" id="PS51898">
    <property type="entry name" value="TYR_RECOMBINASE"/>
    <property type="match status" value="1"/>
</dbReference>
<dbReference type="InterPro" id="IPR025166">
    <property type="entry name" value="Integrase_DNA_bind_dom"/>
</dbReference>
<keyword evidence="4" id="KW-0233">DNA recombination</keyword>
<comment type="similarity">
    <text evidence="1">Belongs to the 'phage' integrase family.</text>
</comment>
<evidence type="ECO:0000256" key="4">
    <source>
        <dbReference type="ARBA" id="ARBA00023172"/>
    </source>
</evidence>
<dbReference type="InterPro" id="IPR011010">
    <property type="entry name" value="DNA_brk_join_enz"/>
</dbReference>
<reference evidence="6" key="1">
    <citation type="submission" date="2016-07" db="EMBL/GenBank/DDBJ databases">
        <title>Microvirga ossetica sp. nov. a new species of rhizobia isolated from root nodules of the legume species Vicia alpestris Steven originated from North Ossetia region in the Caucasus.</title>
        <authorList>
            <person name="Safronova V.I."/>
            <person name="Kuznetsova I.G."/>
            <person name="Sazanova A.L."/>
            <person name="Belimov A."/>
            <person name="Andronov E."/>
            <person name="Osledkin Y.S."/>
            <person name="Onishchuk O.P."/>
            <person name="Kurchak O.N."/>
            <person name="Shaposhnikov A.I."/>
            <person name="Willems A."/>
            <person name="Tikhonovich I.A."/>
        </authorList>
    </citation>
    <scope>NUCLEOTIDE SEQUENCE [LARGE SCALE GENOMIC DNA]</scope>
    <source>
        <strain evidence="6">V5/3M</strain>
    </source>
</reference>
<dbReference type="Pfam" id="PF13356">
    <property type="entry name" value="Arm-DNA-bind_3"/>
    <property type="match status" value="1"/>
</dbReference>
<organism evidence="6">
    <name type="scientific">Microvirga ossetica</name>
    <dbReference type="NCBI Taxonomy" id="1882682"/>
    <lineage>
        <taxon>Bacteria</taxon>
        <taxon>Pseudomonadati</taxon>
        <taxon>Pseudomonadota</taxon>
        <taxon>Alphaproteobacteria</taxon>
        <taxon>Hyphomicrobiales</taxon>
        <taxon>Methylobacteriaceae</taxon>
        <taxon>Microvirga</taxon>
    </lineage>
</organism>
<accession>A0A1B2EEU6</accession>
<evidence type="ECO:0000313" key="6">
    <source>
        <dbReference type="EMBL" id="ANY78469.1"/>
    </source>
</evidence>